<keyword evidence="4" id="KW-1185">Reference proteome</keyword>
<gene>
    <name evidence="3" type="ORF">Vgi01_09440</name>
</gene>
<feature type="region of interest" description="Disordered" evidence="1">
    <location>
        <begin position="104"/>
        <end position="139"/>
    </location>
</feature>
<dbReference type="Proteomes" id="UP000647860">
    <property type="component" value="Unassembled WGS sequence"/>
</dbReference>
<organism evidence="3 4">
    <name type="scientific">Micromonospora gifhornensis</name>
    <dbReference type="NCBI Taxonomy" id="84594"/>
    <lineage>
        <taxon>Bacteria</taxon>
        <taxon>Bacillati</taxon>
        <taxon>Actinomycetota</taxon>
        <taxon>Actinomycetes</taxon>
        <taxon>Micromonosporales</taxon>
        <taxon>Micromonosporaceae</taxon>
        <taxon>Micromonospora</taxon>
    </lineage>
</organism>
<dbReference type="PANTHER" id="PTHR23131:SF0">
    <property type="entry name" value="ENDORIBONUCLEASE LACTB2"/>
    <property type="match status" value="1"/>
</dbReference>
<dbReference type="SUPFAM" id="SSF56281">
    <property type="entry name" value="Metallo-hydrolase/oxidoreductase"/>
    <property type="match status" value="1"/>
</dbReference>
<dbReference type="InterPro" id="IPR041516">
    <property type="entry name" value="LACTB2_WH"/>
</dbReference>
<dbReference type="InterPro" id="IPR036388">
    <property type="entry name" value="WH-like_DNA-bd_sf"/>
</dbReference>
<evidence type="ECO:0000256" key="1">
    <source>
        <dbReference type="SAM" id="MobiDB-lite"/>
    </source>
</evidence>
<protein>
    <submittedName>
        <fullName evidence="3">MBL fold metallo-hydrolase</fullName>
    </submittedName>
</protein>
<proteinExistence type="predicted"/>
<evidence type="ECO:0000313" key="4">
    <source>
        <dbReference type="Proteomes" id="UP000647860"/>
    </source>
</evidence>
<dbReference type="InterPro" id="IPR050662">
    <property type="entry name" value="Sec-metab_biosynth-thioest"/>
</dbReference>
<evidence type="ECO:0000313" key="3">
    <source>
        <dbReference type="EMBL" id="GIJ14260.1"/>
    </source>
</evidence>
<evidence type="ECO:0000259" key="2">
    <source>
        <dbReference type="SMART" id="SM00849"/>
    </source>
</evidence>
<dbReference type="Pfam" id="PF17778">
    <property type="entry name" value="WHD_BLACT"/>
    <property type="match status" value="1"/>
</dbReference>
<dbReference type="Gene3D" id="3.60.15.10">
    <property type="entry name" value="Ribonuclease Z/Hydroxyacylglutathione hydrolase-like"/>
    <property type="match status" value="1"/>
</dbReference>
<sequence>MTGAVTALASELPEWVTLLRAPNPGVMTLDGTNTWLLRAPGAAYGVLVDPGPADEGHLTAITALGPIGLVLITHGHPDHTEGAPRLHELLDGVPVRAVDPAYSIAAPPLTGTGPDGNGPDGVGPDSDGPDSDGPDGVELGGDGCGLSIRLVPTPGHTADSICLLVEREGRQVVLTGDTILGRGTTVVAHPDGHLGDYLASLELLSTYRGIPALPGHGPALADCGAAAEFYLAHRRARLDQVRVALDEGAHTAAEVVAKVYADVDRSLWWAAEWSVRAQLEYLGRDTGADGAGLDTP</sequence>
<dbReference type="EMBL" id="BOPA01000010">
    <property type="protein sequence ID" value="GIJ14260.1"/>
    <property type="molecule type" value="Genomic_DNA"/>
</dbReference>
<dbReference type="CDD" id="cd16278">
    <property type="entry name" value="metallo-hydrolase-like_MBL-fold"/>
    <property type="match status" value="1"/>
</dbReference>
<dbReference type="PANTHER" id="PTHR23131">
    <property type="entry name" value="ENDORIBONUCLEASE LACTB2"/>
    <property type="match status" value="1"/>
</dbReference>
<dbReference type="InterPro" id="IPR036866">
    <property type="entry name" value="RibonucZ/Hydroxyglut_hydro"/>
</dbReference>
<dbReference type="SMART" id="SM00849">
    <property type="entry name" value="Lactamase_B"/>
    <property type="match status" value="1"/>
</dbReference>
<dbReference type="InterPro" id="IPR001279">
    <property type="entry name" value="Metallo-B-lactamas"/>
</dbReference>
<dbReference type="Pfam" id="PF00753">
    <property type="entry name" value="Lactamase_B"/>
    <property type="match status" value="1"/>
</dbReference>
<name>A0ABQ4I8M4_9ACTN</name>
<dbReference type="Gene3D" id="1.10.10.10">
    <property type="entry name" value="Winged helix-like DNA-binding domain superfamily/Winged helix DNA-binding domain"/>
    <property type="match status" value="1"/>
</dbReference>
<comment type="caution">
    <text evidence="3">The sequence shown here is derived from an EMBL/GenBank/DDBJ whole genome shotgun (WGS) entry which is preliminary data.</text>
</comment>
<reference evidence="3 4" key="1">
    <citation type="submission" date="2021-01" db="EMBL/GenBank/DDBJ databases">
        <title>Whole genome shotgun sequence of Verrucosispora gifhornensis NBRC 16317.</title>
        <authorList>
            <person name="Komaki H."/>
            <person name="Tamura T."/>
        </authorList>
    </citation>
    <scope>NUCLEOTIDE SEQUENCE [LARGE SCALE GENOMIC DNA]</scope>
    <source>
        <strain evidence="3 4">NBRC 16317</strain>
    </source>
</reference>
<accession>A0ABQ4I8M4</accession>
<feature type="domain" description="Metallo-beta-lactamase" evidence="2">
    <location>
        <begin position="31"/>
        <end position="216"/>
    </location>
</feature>